<evidence type="ECO:0000256" key="10">
    <source>
        <dbReference type="ARBA" id="ARBA00023049"/>
    </source>
</evidence>
<keyword evidence="11 12" id="KW-0472">Membrane</keyword>
<keyword evidence="6" id="KW-0479">Metal-binding</keyword>
<keyword evidence="7" id="KW-0378">Hydrolase</keyword>
<keyword evidence="10" id="KW-0482">Metalloprotease</keyword>
<dbReference type="InterPro" id="IPR050083">
    <property type="entry name" value="HtpX_protease"/>
</dbReference>
<reference evidence="14 15" key="1">
    <citation type="submission" date="2018-02" db="EMBL/GenBank/DDBJ databases">
        <title>Comparative genomes isolates from brazilian mangrove.</title>
        <authorList>
            <person name="Araujo J.E."/>
            <person name="Taketani R.G."/>
            <person name="Silva M.C.P."/>
            <person name="Loureco M.V."/>
            <person name="Andreote F.D."/>
        </authorList>
    </citation>
    <scope>NUCLEOTIDE SEQUENCE [LARGE SCALE GENOMIC DNA]</scope>
    <source>
        <strain evidence="14 15">NAP PRIS-MGV</strain>
    </source>
</reference>
<dbReference type="AlphaFoldDB" id="A0A2S8G7W1"/>
<evidence type="ECO:0000256" key="2">
    <source>
        <dbReference type="ARBA" id="ARBA00004651"/>
    </source>
</evidence>
<evidence type="ECO:0000256" key="11">
    <source>
        <dbReference type="ARBA" id="ARBA00023136"/>
    </source>
</evidence>
<sequence length="523" mass="58807">MIEFRCSGCQTAFSISPDKQGKKAKCPKCGEIMQIPRLETAVPVSTAAVAAPPQASVKTPEPKAKPTLDPTLHRAAVMGSFQGTFERPKTGFLYLLSALGVAIVMVALPVIYFAFIALVAYAVYYHLVHHIGMLGWARGQGAIVLFVLYIAPLFIGGAGIFFMLRPLFAKRSRPMKIRSVTQESDPLLYDFVIKICQLVGAPIPKRIDIDDRLNASAGFRSGIWSMFRGNDLVLRIGVPLVAGLSTRQFAGVLAHEFGHFSQGAGMRLSYLIRSISDWFAQVVYQQDDWDDWLNDKSDGVDMARLFVRFTRGLLWVLMQIGQLSAGFLLRQMEYHADQYEIRLAGSDAFQQTTSRMRMLAAAYDLTIQMLMSVLLRAGGMVDDLTAFLKFQLHHLPDEIKQQIRDSGELERTSFFDSHPCDRDRIAAAVAADAPGVFHYDGLAVELFTDFQQLSKDVTRDRYSHLINHDLQPSDLMPYREFVEKYELDIFGKHTEENLKKTRIREVQHDFSNLVGRPGSKPKR</sequence>
<keyword evidence="5 12" id="KW-0812">Transmembrane</keyword>
<dbReference type="GO" id="GO:0006508">
    <property type="term" value="P:proteolysis"/>
    <property type="evidence" value="ECO:0007669"/>
    <property type="project" value="UniProtKB-KW"/>
</dbReference>
<organism evidence="14 15">
    <name type="scientific">Blastopirellula marina</name>
    <dbReference type="NCBI Taxonomy" id="124"/>
    <lineage>
        <taxon>Bacteria</taxon>
        <taxon>Pseudomonadati</taxon>
        <taxon>Planctomycetota</taxon>
        <taxon>Planctomycetia</taxon>
        <taxon>Pirellulales</taxon>
        <taxon>Pirellulaceae</taxon>
        <taxon>Blastopirellula</taxon>
    </lineage>
</organism>
<comment type="cofactor">
    <cofactor evidence="1">
        <name>Zn(2+)</name>
        <dbReference type="ChEBI" id="CHEBI:29105"/>
    </cofactor>
</comment>
<feature type="transmembrane region" description="Helical" evidence="12">
    <location>
        <begin position="143"/>
        <end position="168"/>
    </location>
</feature>
<keyword evidence="4" id="KW-0645">Protease</keyword>
<evidence type="ECO:0000313" key="15">
    <source>
        <dbReference type="Proteomes" id="UP000239388"/>
    </source>
</evidence>
<proteinExistence type="predicted"/>
<dbReference type="InterPro" id="IPR001915">
    <property type="entry name" value="Peptidase_M48"/>
</dbReference>
<dbReference type="PANTHER" id="PTHR43221:SF1">
    <property type="entry name" value="PROTEASE HTPX"/>
    <property type="match status" value="1"/>
</dbReference>
<dbReference type="GO" id="GO:0046872">
    <property type="term" value="F:metal ion binding"/>
    <property type="evidence" value="ECO:0007669"/>
    <property type="project" value="UniProtKB-KW"/>
</dbReference>
<dbReference type="Gene3D" id="3.30.2010.10">
    <property type="entry name" value="Metalloproteases ('zincins'), catalytic domain"/>
    <property type="match status" value="1"/>
</dbReference>
<dbReference type="Proteomes" id="UP000239388">
    <property type="component" value="Unassembled WGS sequence"/>
</dbReference>
<evidence type="ECO:0000256" key="12">
    <source>
        <dbReference type="SAM" id="Phobius"/>
    </source>
</evidence>
<evidence type="ECO:0000256" key="3">
    <source>
        <dbReference type="ARBA" id="ARBA00022475"/>
    </source>
</evidence>
<name>A0A2S8G7W1_9BACT</name>
<dbReference type="GO" id="GO:0005886">
    <property type="term" value="C:plasma membrane"/>
    <property type="evidence" value="ECO:0007669"/>
    <property type="project" value="UniProtKB-SubCell"/>
</dbReference>
<dbReference type="CDD" id="cd07328">
    <property type="entry name" value="M48_Ste24p_like"/>
    <property type="match status" value="1"/>
</dbReference>
<evidence type="ECO:0000259" key="13">
    <source>
        <dbReference type="Pfam" id="PF01435"/>
    </source>
</evidence>
<evidence type="ECO:0000256" key="9">
    <source>
        <dbReference type="ARBA" id="ARBA00022989"/>
    </source>
</evidence>
<keyword evidence="8" id="KW-0862">Zinc</keyword>
<dbReference type="OrthoDB" id="9789270at2"/>
<dbReference type="Pfam" id="PF01435">
    <property type="entry name" value="Peptidase_M48"/>
    <property type="match status" value="1"/>
</dbReference>
<evidence type="ECO:0000256" key="1">
    <source>
        <dbReference type="ARBA" id="ARBA00001947"/>
    </source>
</evidence>
<evidence type="ECO:0000256" key="7">
    <source>
        <dbReference type="ARBA" id="ARBA00022801"/>
    </source>
</evidence>
<keyword evidence="9 12" id="KW-1133">Transmembrane helix</keyword>
<evidence type="ECO:0000256" key="6">
    <source>
        <dbReference type="ARBA" id="ARBA00022723"/>
    </source>
</evidence>
<keyword evidence="3" id="KW-1003">Cell membrane</keyword>
<gene>
    <name evidence="14" type="ORF">C5Y98_06270</name>
</gene>
<comment type="subcellular location">
    <subcellularLocation>
        <location evidence="2">Cell membrane</location>
        <topology evidence="2">Multi-pass membrane protein</topology>
    </subcellularLocation>
</comment>
<feature type="transmembrane region" description="Helical" evidence="12">
    <location>
        <begin position="92"/>
        <end position="123"/>
    </location>
</feature>
<evidence type="ECO:0000313" key="14">
    <source>
        <dbReference type="EMBL" id="PQO40204.1"/>
    </source>
</evidence>
<evidence type="ECO:0000256" key="4">
    <source>
        <dbReference type="ARBA" id="ARBA00022670"/>
    </source>
</evidence>
<dbReference type="GO" id="GO:0004222">
    <property type="term" value="F:metalloendopeptidase activity"/>
    <property type="evidence" value="ECO:0007669"/>
    <property type="project" value="InterPro"/>
</dbReference>
<dbReference type="EMBL" id="PUIB01000009">
    <property type="protein sequence ID" value="PQO40204.1"/>
    <property type="molecule type" value="Genomic_DNA"/>
</dbReference>
<feature type="domain" description="Peptidase M48" evidence="13">
    <location>
        <begin position="240"/>
        <end position="429"/>
    </location>
</feature>
<evidence type="ECO:0000256" key="8">
    <source>
        <dbReference type="ARBA" id="ARBA00022833"/>
    </source>
</evidence>
<dbReference type="PANTHER" id="PTHR43221">
    <property type="entry name" value="PROTEASE HTPX"/>
    <property type="match status" value="1"/>
</dbReference>
<protein>
    <recommendedName>
        <fullName evidence="13">Peptidase M48 domain-containing protein</fullName>
    </recommendedName>
</protein>
<comment type="caution">
    <text evidence="14">The sequence shown here is derived from an EMBL/GenBank/DDBJ whole genome shotgun (WGS) entry which is preliminary data.</text>
</comment>
<evidence type="ECO:0000256" key="5">
    <source>
        <dbReference type="ARBA" id="ARBA00022692"/>
    </source>
</evidence>
<accession>A0A2S8G7W1</accession>
<dbReference type="RefSeq" id="WP_105352575.1">
    <property type="nucleotide sequence ID" value="NZ_PUIB01000009.1"/>
</dbReference>